<evidence type="ECO:0000256" key="7">
    <source>
        <dbReference type="ARBA" id="ARBA00023069"/>
    </source>
</evidence>
<accession>A0ABY6KUL5</accession>
<evidence type="ECO:0000256" key="10">
    <source>
        <dbReference type="SAM" id="MobiDB-lite"/>
    </source>
</evidence>
<name>A0ABY6KUL5_9ARAC</name>
<keyword evidence="3" id="KW-0963">Cytoplasm</keyword>
<evidence type="ECO:0000256" key="1">
    <source>
        <dbReference type="ARBA" id="ARBA00004138"/>
    </source>
</evidence>
<keyword evidence="6" id="KW-0175">Coiled coil</keyword>
<dbReference type="PANTHER" id="PTHR18849">
    <property type="entry name" value="LEUCINE RICH REPEAT PROTEIN"/>
    <property type="match status" value="1"/>
</dbReference>
<sequence>MKKLEYLNLALNNITKIENLEGCESLNKLDLTVNFVDDLLSVESLTGNYNLRELFLTGNPCTEYEGYRDFVIATLPQLESLDGQTISRTERILATQVLEANRWKIGIQQREYIKREEIRRSQDSNVKMERLSDESEYDSEEEKNFWKTKCDNTPETRVKITKHILKSREKKNPSEKKEPQKERRLFHENGKAFNINEAKLDFKFVEDETNNNLILDLSIYKFMDSSLLSVDVQPLYVRVLVRNKFFQLSLWDEVCPDRSTAQRSATTGHLVITMPKAKECLTRPATDKTANKKETPKEERKEDKPELLEVKEDQQPMAVLHRITEKSDKVQRKVDESERIVKCDEYDDNFVDNPDVPPLIYA</sequence>
<evidence type="ECO:0000256" key="6">
    <source>
        <dbReference type="ARBA" id="ARBA00023054"/>
    </source>
</evidence>
<evidence type="ECO:0000259" key="11">
    <source>
        <dbReference type="PROSITE" id="PS51203"/>
    </source>
</evidence>
<dbReference type="InterPro" id="IPR056496">
    <property type="entry name" value="CS_DNAAF11_C"/>
</dbReference>
<comment type="similarity">
    <text evidence="9">Belongs to the tilB family.</text>
</comment>
<reference evidence="12 13" key="1">
    <citation type="submission" date="2022-01" db="EMBL/GenBank/DDBJ databases">
        <title>A chromosomal length assembly of Cordylochernes scorpioides.</title>
        <authorList>
            <person name="Zeh D."/>
            <person name="Zeh J."/>
        </authorList>
    </citation>
    <scope>NUCLEOTIDE SEQUENCE [LARGE SCALE GENOMIC DNA]</scope>
    <source>
        <strain evidence="12">IN4F17</strain>
        <tissue evidence="12">Whole Body</tissue>
    </source>
</reference>
<comment type="subcellular location">
    <subcellularLocation>
        <location evidence="1">Cell projection</location>
        <location evidence="1">Cilium</location>
    </subcellularLocation>
    <subcellularLocation>
        <location evidence="2">Cytoplasm</location>
    </subcellularLocation>
</comment>
<evidence type="ECO:0000256" key="2">
    <source>
        <dbReference type="ARBA" id="ARBA00004496"/>
    </source>
</evidence>
<dbReference type="Pfam" id="PF23602">
    <property type="entry name" value="CS_DNAAF11_C"/>
    <property type="match status" value="1"/>
</dbReference>
<evidence type="ECO:0000256" key="8">
    <source>
        <dbReference type="ARBA" id="ARBA00023273"/>
    </source>
</evidence>
<dbReference type="Gene3D" id="3.80.10.10">
    <property type="entry name" value="Ribonuclease Inhibitor"/>
    <property type="match status" value="1"/>
</dbReference>
<dbReference type="InterPro" id="IPR003603">
    <property type="entry name" value="U2A'_phosphoprotein32A_C"/>
</dbReference>
<dbReference type="SMART" id="SM00446">
    <property type="entry name" value="LRRcap"/>
    <property type="match status" value="1"/>
</dbReference>
<keyword evidence="7" id="KW-0969">Cilium</keyword>
<dbReference type="Proteomes" id="UP001235939">
    <property type="component" value="Chromosome 09"/>
</dbReference>
<proteinExistence type="inferred from homology"/>
<dbReference type="PANTHER" id="PTHR18849:SF0">
    <property type="entry name" value="CILIA- AND FLAGELLA-ASSOCIATED PROTEIN 410-RELATED"/>
    <property type="match status" value="1"/>
</dbReference>
<dbReference type="InterPro" id="IPR001611">
    <property type="entry name" value="Leu-rich_rpt"/>
</dbReference>
<evidence type="ECO:0000313" key="13">
    <source>
        <dbReference type="Proteomes" id="UP001235939"/>
    </source>
</evidence>
<evidence type="ECO:0000256" key="3">
    <source>
        <dbReference type="ARBA" id="ARBA00022490"/>
    </source>
</evidence>
<gene>
    <name evidence="12" type="ORF">LAZ67_9002642</name>
</gene>
<evidence type="ECO:0000256" key="5">
    <source>
        <dbReference type="ARBA" id="ARBA00022737"/>
    </source>
</evidence>
<evidence type="ECO:0000313" key="12">
    <source>
        <dbReference type="EMBL" id="UYV72324.1"/>
    </source>
</evidence>
<keyword evidence="8" id="KW-0966">Cell projection</keyword>
<organism evidence="12 13">
    <name type="scientific">Cordylochernes scorpioides</name>
    <dbReference type="NCBI Taxonomy" id="51811"/>
    <lineage>
        <taxon>Eukaryota</taxon>
        <taxon>Metazoa</taxon>
        <taxon>Ecdysozoa</taxon>
        <taxon>Arthropoda</taxon>
        <taxon>Chelicerata</taxon>
        <taxon>Arachnida</taxon>
        <taxon>Pseudoscorpiones</taxon>
        <taxon>Cheliferoidea</taxon>
        <taxon>Chernetidae</taxon>
        <taxon>Cordylochernes</taxon>
    </lineage>
</organism>
<evidence type="ECO:0000256" key="9">
    <source>
        <dbReference type="ARBA" id="ARBA00049982"/>
    </source>
</evidence>
<keyword evidence="4" id="KW-0433">Leucine-rich repeat</keyword>
<dbReference type="Pfam" id="PF14580">
    <property type="entry name" value="LRR_9"/>
    <property type="match status" value="1"/>
</dbReference>
<protein>
    <submittedName>
        <fullName evidence="12">LRRC6</fullName>
    </submittedName>
</protein>
<keyword evidence="13" id="KW-1185">Reference proteome</keyword>
<dbReference type="PROSITE" id="PS51450">
    <property type="entry name" value="LRR"/>
    <property type="match status" value="1"/>
</dbReference>
<keyword evidence="5" id="KW-0677">Repeat</keyword>
<dbReference type="InterPro" id="IPR032675">
    <property type="entry name" value="LRR_dom_sf"/>
</dbReference>
<evidence type="ECO:0000256" key="4">
    <source>
        <dbReference type="ARBA" id="ARBA00022614"/>
    </source>
</evidence>
<dbReference type="EMBL" id="CP092871">
    <property type="protein sequence ID" value="UYV72324.1"/>
    <property type="molecule type" value="Genomic_DNA"/>
</dbReference>
<dbReference type="PROSITE" id="PS51203">
    <property type="entry name" value="CS"/>
    <property type="match status" value="1"/>
</dbReference>
<feature type="region of interest" description="Disordered" evidence="10">
    <location>
        <begin position="281"/>
        <end position="313"/>
    </location>
</feature>
<dbReference type="InterPro" id="IPR007052">
    <property type="entry name" value="CS_dom"/>
</dbReference>
<dbReference type="SUPFAM" id="SSF52058">
    <property type="entry name" value="L domain-like"/>
    <property type="match status" value="1"/>
</dbReference>
<feature type="domain" description="CS" evidence="11">
    <location>
        <begin position="199"/>
        <end position="287"/>
    </location>
</feature>